<dbReference type="PROSITE" id="PS50102">
    <property type="entry name" value="RRM"/>
    <property type="match status" value="4"/>
</dbReference>
<dbReference type="Pfam" id="PF00076">
    <property type="entry name" value="RRM_1"/>
    <property type="match status" value="3"/>
</dbReference>
<dbReference type="FunFam" id="3.30.70.330:FF:001283">
    <property type="entry name" value="Polyadenylate-binding protein, putative"/>
    <property type="match status" value="1"/>
</dbReference>
<accession>A2FDH3</accession>
<dbReference type="Gene3D" id="3.30.70.330">
    <property type="match status" value="5"/>
</dbReference>
<dbReference type="RefSeq" id="XP_001309980.1">
    <property type="nucleotide sequence ID" value="XM_001309979.1"/>
</dbReference>
<dbReference type="AlphaFoldDB" id="A2FDH3"/>
<dbReference type="Proteomes" id="UP000001542">
    <property type="component" value="Unassembled WGS sequence"/>
</dbReference>
<dbReference type="GO" id="GO:0008143">
    <property type="term" value="F:poly(A) binding"/>
    <property type="evidence" value="ECO:0000318"/>
    <property type="project" value="GO_Central"/>
</dbReference>
<evidence type="ECO:0000256" key="2">
    <source>
        <dbReference type="ARBA" id="ARBA00022884"/>
    </source>
</evidence>
<dbReference type="GO" id="GO:0005634">
    <property type="term" value="C:nucleus"/>
    <property type="evidence" value="ECO:0000318"/>
    <property type="project" value="GO_Central"/>
</dbReference>
<dbReference type="SUPFAM" id="SSF54928">
    <property type="entry name" value="RNA-binding domain, RBD"/>
    <property type="match status" value="3"/>
</dbReference>
<dbReference type="KEGG" id="tva:4754828"/>
<dbReference type="VEuPathDB" id="TrichDB:TVAG_353810"/>
<sequence>MFDPDWKEIFIDNLPNTVDECFIMELFKSIGFTTKIKYTFKIQITQNKPVAYVTFEKHKTALCAISKICKERFKGIAIRANWTDPYTLSLIKYGNRALFIRGFDKKVKVSQLRSIFCKFGEIEECEIPLTNGKSRGYGHVIFTNEKDAKRARLNLNNSSINRKPIHIEFVDKSFENDQKNASKEQKNNSNSLFFGIIIKPLPYKFFKTNEDLANLLKEFGKFADSKDPNPRILLNEDGVREDIGYCHFRRAKSALRAVRELNDKMHESGEFRFQCCRSITSKERQSTIKKVVNDLGDRVSESIQNRTLYAKNFDKNITEKEFEEYFKQFGDIESSHLRGRGCGFVTYKTDEGAMNAIENSIITPFKGETPFLSYFKKDIERELQKEEVMSSMSRYLIYFECYNTQITDDEFIEYFKQFGKIDEFTIERQILIDDVGKITGTVKFGSSDEEEKAISSSILNHLKGNPIAVGHYSSATKNSTTYSEDNISPVEYIKRRLNNHDITGRRNKAVLLTISNEQAFYLNNNTSLLYSWLERMKSIVDDISYCNRFYSKNGAFSEK</sequence>
<dbReference type="InParanoid" id="A2FDH3"/>
<dbReference type="STRING" id="5722.A2FDH3"/>
<evidence type="ECO:0000313" key="5">
    <source>
        <dbReference type="EMBL" id="EAX97050.1"/>
    </source>
</evidence>
<feature type="domain" description="RRM" evidence="4">
    <location>
        <begin position="306"/>
        <end position="386"/>
    </location>
</feature>
<dbReference type="InterPro" id="IPR035979">
    <property type="entry name" value="RBD_domain_sf"/>
</dbReference>
<evidence type="ECO:0000259" key="4">
    <source>
        <dbReference type="PROSITE" id="PS50102"/>
    </source>
</evidence>
<proteinExistence type="predicted"/>
<dbReference type="EMBL" id="DS113732">
    <property type="protein sequence ID" value="EAX97050.1"/>
    <property type="molecule type" value="Genomic_DNA"/>
</dbReference>
<dbReference type="CDD" id="cd00590">
    <property type="entry name" value="RRM_SF"/>
    <property type="match status" value="3"/>
</dbReference>
<evidence type="ECO:0000313" key="6">
    <source>
        <dbReference type="Proteomes" id="UP000001542"/>
    </source>
</evidence>
<protein>
    <recommendedName>
        <fullName evidence="4">RRM domain-containing protein</fullName>
    </recommendedName>
</protein>
<dbReference type="GO" id="GO:0005829">
    <property type="term" value="C:cytosol"/>
    <property type="evidence" value="ECO:0000318"/>
    <property type="project" value="GO_Central"/>
</dbReference>
<feature type="domain" description="RRM" evidence="4">
    <location>
        <begin position="96"/>
        <end position="172"/>
    </location>
</feature>
<dbReference type="GO" id="GO:0003730">
    <property type="term" value="F:mRNA 3'-UTR binding"/>
    <property type="evidence" value="ECO:0000318"/>
    <property type="project" value="GO_Central"/>
</dbReference>
<dbReference type="VEuPathDB" id="TrichDB:TVAGG3_0481290"/>
<evidence type="ECO:0000256" key="3">
    <source>
        <dbReference type="PROSITE-ProRule" id="PRU00176"/>
    </source>
</evidence>
<dbReference type="SMART" id="SM00360">
    <property type="entry name" value="RRM"/>
    <property type="match status" value="4"/>
</dbReference>
<reference evidence="5" key="1">
    <citation type="submission" date="2006-10" db="EMBL/GenBank/DDBJ databases">
        <authorList>
            <person name="Amadeo P."/>
            <person name="Zhao Q."/>
            <person name="Wortman J."/>
            <person name="Fraser-Liggett C."/>
            <person name="Carlton J."/>
        </authorList>
    </citation>
    <scope>NUCLEOTIDE SEQUENCE</scope>
    <source>
        <strain evidence="5">G3</strain>
    </source>
</reference>
<gene>
    <name evidence="5" type="ORF">TVAG_353810</name>
</gene>
<evidence type="ECO:0000256" key="1">
    <source>
        <dbReference type="ARBA" id="ARBA00022737"/>
    </source>
</evidence>
<reference evidence="5" key="2">
    <citation type="journal article" date="2007" name="Science">
        <title>Draft genome sequence of the sexually transmitted pathogen Trichomonas vaginalis.</title>
        <authorList>
            <person name="Carlton J.M."/>
            <person name="Hirt R.P."/>
            <person name="Silva J.C."/>
            <person name="Delcher A.L."/>
            <person name="Schatz M."/>
            <person name="Zhao Q."/>
            <person name="Wortman J.R."/>
            <person name="Bidwell S.L."/>
            <person name="Alsmark U.C.M."/>
            <person name="Besteiro S."/>
            <person name="Sicheritz-Ponten T."/>
            <person name="Noel C.J."/>
            <person name="Dacks J.B."/>
            <person name="Foster P.G."/>
            <person name="Simillion C."/>
            <person name="Van de Peer Y."/>
            <person name="Miranda-Saavedra D."/>
            <person name="Barton G.J."/>
            <person name="Westrop G.D."/>
            <person name="Mueller S."/>
            <person name="Dessi D."/>
            <person name="Fiori P.L."/>
            <person name="Ren Q."/>
            <person name="Paulsen I."/>
            <person name="Zhang H."/>
            <person name="Bastida-Corcuera F.D."/>
            <person name="Simoes-Barbosa A."/>
            <person name="Brown M.T."/>
            <person name="Hayes R.D."/>
            <person name="Mukherjee M."/>
            <person name="Okumura C.Y."/>
            <person name="Schneider R."/>
            <person name="Smith A.J."/>
            <person name="Vanacova S."/>
            <person name="Villalvazo M."/>
            <person name="Haas B.J."/>
            <person name="Pertea M."/>
            <person name="Feldblyum T.V."/>
            <person name="Utterback T.R."/>
            <person name="Shu C.L."/>
            <person name="Osoegawa K."/>
            <person name="de Jong P.J."/>
            <person name="Hrdy I."/>
            <person name="Horvathova L."/>
            <person name="Zubacova Z."/>
            <person name="Dolezal P."/>
            <person name="Malik S.B."/>
            <person name="Logsdon J.M. Jr."/>
            <person name="Henze K."/>
            <person name="Gupta A."/>
            <person name="Wang C.C."/>
            <person name="Dunne R.L."/>
            <person name="Upcroft J.A."/>
            <person name="Upcroft P."/>
            <person name="White O."/>
            <person name="Salzberg S.L."/>
            <person name="Tang P."/>
            <person name="Chiu C.-H."/>
            <person name="Lee Y.-S."/>
            <person name="Embley T.M."/>
            <person name="Coombs G.H."/>
            <person name="Mottram J.C."/>
            <person name="Tachezy J."/>
            <person name="Fraser-Liggett C.M."/>
            <person name="Johnson P.J."/>
        </authorList>
    </citation>
    <scope>NUCLEOTIDE SEQUENCE [LARGE SCALE GENOMIC DNA]</scope>
    <source>
        <strain evidence="5">G3</strain>
    </source>
</reference>
<dbReference type="SMR" id="A2FDH3"/>
<dbReference type="InterPro" id="IPR000504">
    <property type="entry name" value="RRM_dom"/>
</dbReference>
<name>A2FDH3_TRIV3</name>
<dbReference type="eggNOG" id="KOG0123">
    <property type="taxonomic scope" value="Eukaryota"/>
</dbReference>
<dbReference type="InterPro" id="IPR012677">
    <property type="entry name" value="Nucleotide-bd_a/b_plait_sf"/>
</dbReference>
<dbReference type="OMA" id="IAIRANW"/>
<keyword evidence="6" id="KW-1185">Reference proteome</keyword>
<keyword evidence="1" id="KW-0677">Repeat</keyword>
<dbReference type="GO" id="GO:0008266">
    <property type="term" value="F:poly(U) RNA binding"/>
    <property type="evidence" value="ECO:0000318"/>
    <property type="project" value="GO_Central"/>
</dbReference>
<keyword evidence="2 3" id="KW-0694">RNA-binding</keyword>
<feature type="domain" description="RRM" evidence="4">
    <location>
        <begin position="7"/>
        <end position="85"/>
    </location>
</feature>
<dbReference type="OrthoDB" id="4207594at2759"/>
<dbReference type="PANTHER" id="PTHR24012">
    <property type="entry name" value="RNA BINDING PROTEIN"/>
    <property type="match status" value="1"/>
</dbReference>
<organism evidence="5 6">
    <name type="scientific">Trichomonas vaginalis (strain ATCC PRA-98 / G3)</name>
    <dbReference type="NCBI Taxonomy" id="412133"/>
    <lineage>
        <taxon>Eukaryota</taxon>
        <taxon>Metamonada</taxon>
        <taxon>Parabasalia</taxon>
        <taxon>Trichomonadida</taxon>
        <taxon>Trichomonadidae</taxon>
        <taxon>Trichomonas</taxon>
    </lineage>
</organism>
<dbReference type="GO" id="GO:1990904">
    <property type="term" value="C:ribonucleoprotein complex"/>
    <property type="evidence" value="ECO:0000318"/>
    <property type="project" value="GO_Central"/>
</dbReference>
<feature type="domain" description="RRM" evidence="4">
    <location>
        <begin position="395"/>
        <end position="474"/>
    </location>
</feature>